<dbReference type="GO" id="GO:0016829">
    <property type="term" value="F:lyase activity"/>
    <property type="evidence" value="ECO:0007669"/>
    <property type="project" value="UniProtKB-KW"/>
</dbReference>
<dbReference type="Gene3D" id="3.40.630.30">
    <property type="match status" value="1"/>
</dbReference>
<dbReference type="SUPFAM" id="SSF55729">
    <property type="entry name" value="Acyl-CoA N-acyltransferases (Nat)"/>
    <property type="match status" value="1"/>
</dbReference>
<dbReference type="GO" id="GO:0016747">
    <property type="term" value="F:acyltransferase activity, transferring groups other than amino-acyl groups"/>
    <property type="evidence" value="ECO:0007669"/>
    <property type="project" value="InterPro"/>
</dbReference>
<dbReference type="InterPro" id="IPR005216">
    <property type="entry name" value="Citrate_lyase_ligase"/>
</dbReference>
<dbReference type="Proteomes" id="UP000270487">
    <property type="component" value="Chromosome"/>
</dbReference>
<accession>A0A448S478</accession>
<evidence type="ECO:0000256" key="4">
    <source>
        <dbReference type="ARBA" id="ARBA00051405"/>
    </source>
</evidence>
<name>A0A448S478_SERFO</name>
<dbReference type="SMART" id="SM00764">
    <property type="entry name" value="Citrate_ly_lig"/>
    <property type="match status" value="1"/>
</dbReference>
<dbReference type="Pfam" id="PF08218">
    <property type="entry name" value="Citrate_ly_lig"/>
    <property type="match status" value="1"/>
</dbReference>
<evidence type="ECO:0000256" key="3">
    <source>
        <dbReference type="ARBA" id="ARBA00022840"/>
    </source>
</evidence>
<evidence type="ECO:0000313" key="11">
    <source>
        <dbReference type="Proteomes" id="UP000270487"/>
    </source>
</evidence>
<dbReference type="InterPro" id="IPR013166">
    <property type="entry name" value="Citrate_lyase_ligase_C"/>
</dbReference>
<dbReference type="NCBIfam" id="TIGR00125">
    <property type="entry name" value="cyt_tran_rel"/>
    <property type="match status" value="1"/>
</dbReference>
<dbReference type="FunFam" id="3.40.50.620:FF:000071">
    <property type="entry name" value="[Citrate [pro-3S]-lyase] ligase"/>
    <property type="match status" value="1"/>
</dbReference>
<dbReference type="InterPro" id="IPR016181">
    <property type="entry name" value="Acyl_CoA_acyltransferase"/>
</dbReference>
<keyword evidence="3 8" id="KW-0067">ATP-binding</keyword>
<keyword evidence="2 8" id="KW-0547">Nucleotide-binding</keyword>
<keyword evidence="10" id="KW-0456">Lyase</keyword>
<dbReference type="GO" id="GO:0008771">
    <property type="term" value="F:[citrate (pro-3S)-lyase] ligase activity"/>
    <property type="evidence" value="ECO:0007669"/>
    <property type="project" value="UniProtKB-EC"/>
</dbReference>
<feature type="domain" description="N-acetyltransferase" evidence="9">
    <location>
        <begin position="5"/>
        <end position="140"/>
    </location>
</feature>
<evidence type="ECO:0000259" key="9">
    <source>
        <dbReference type="PROSITE" id="PS51186"/>
    </source>
</evidence>
<evidence type="ECO:0000256" key="7">
    <source>
        <dbReference type="ARBA" id="ARBA00068968"/>
    </source>
</evidence>
<dbReference type="GO" id="GO:0005524">
    <property type="term" value="F:ATP binding"/>
    <property type="evidence" value="ECO:0007669"/>
    <property type="project" value="UniProtKB-UniRule"/>
</dbReference>
<dbReference type="PIRSF" id="PIRSF005751">
    <property type="entry name" value="Acet_citr_lig"/>
    <property type="match status" value="1"/>
</dbReference>
<reference evidence="10 11" key="1">
    <citation type="submission" date="2018-12" db="EMBL/GenBank/DDBJ databases">
        <authorList>
            <consortium name="Pathogen Informatics"/>
        </authorList>
    </citation>
    <scope>NUCLEOTIDE SEQUENCE [LARGE SCALE GENOMIC DNA]</scope>
    <source>
        <strain evidence="10 11">NCTC13193</strain>
    </source>
</reference>
<dbReference type="PANTHER" id="PTHR40599">
    <property type="entry name" value="[CITRATE [PRO-3S]-LYASE] LIGASE"/>
    <property type="match status" value="1"/>
</dbReference>
<dbReference type="CDD" id="cd02169">
    <property type="entry name" value="Citrate_lyase_ligase"/>
    <property type="match status" value="1"/>
</dbReference>
<dbReference type="EC" id="6.2.1.22" evidence="6 8"/>
<evidence type="ECO:0000256" key="2">
    <source>
        <dbReference type="ARBA" id="ARBA00022741"/>
    </source>
</evidence>
<evidence type="ECO:0000256" key="6">
    <source>
        <dbReference type="ARBA" id="ARBA00066591"/>
    </source>
</evidence>
<evidence type="ECO:0000256" key="1">
    <source>
        <dbReference type="ARBA" id="ARBA00022598"/>
    </source>
</evidence>
<dbReference type="InterPro" id="IPR000182">
    <property type="entry name" value="GNAT_dom"/>
</dbReference>
<dbReference type="PANTHER" id="PTHR40599:SF2">
    <property type="entry name" value="[CITRATE [PRO-3S]-LYASE] LIGASE"/>
    <property type="match status" value="1"/>
</dbReference>
<evidence type="ECO:0000313" key="10">
    <source>
        <dbReference type="EMBL" id="VEI62570.1"/>
    </source>
</evidence>
<dbReference type="PROSITE" id="PS51186">
    <property type="entry name" value="GNAT"/>
    <property type="match status" value="1"/>
</dbReference>
<dbReference type="EMBL" id="LR134492">
    <property type="protein sequence ID" value="VEI62570.1"/>
    <property type="molecule type" value="Genomic_DNA"/>
</dbReference>
<dbReference type="InterPro" id="IPR014729">
    <property type="entry name" value="Rossmann-like_a/b/a_fold"/>
</dbReference>
<evidence type="ECO:0000256" key="8">
    <source>
        <dbReference type="PIRNR" id="PIRNR005751"/>
    </source>
</evidence>
<dbReference type="AlphaFoldDB" id="A0A448S478"/>
<comment type="function">
    <text evidence="5 8">Acetylation of prosthetic group (2-(5''-phosphoribosyl)-3'-dephosphocoenzyme-A) of the gamma subunit of citrate lyase.</text>
</comment>
<evidence type="ECO:0000256" key="5">
    <source>
        <dbReference type="ARBA" id="ARBA00058086"/>
    </source>
</evidence>
<sequence>MDDSLGVSLMDIIDPVEFEVISVTDDVVWIGEIHSFLQHCHLGIDRDIELFVIARKGKNIIACAGLAGNTIKCVAVDIAWRGEKLSVRIVEEVAKLAAQRGNIHLFLYTRPENKVFFRGCGFFPIAEVPGISVLLENTPVGIARYRASLQPFRKPGERIGCIVMNANPFTLGHRYLVEQALQACDWLHIFVVSEDVSEFPFAQRLEMVRQGVADLSGLTVHPGTGYLISRATFPSYFLKEQKVINETYSAMDLLIFRRYIAPALGITHRFVGTEPHCAVTAQYNDAMHYWLEGSDNAISRAVSVVEIDRKTTMNGRAISASDVRQLLRQHQAEAIEDIVPKTTLPYLQSYCLPVCTS</sequence>
<organism evidence="10 11">
    <name type="scientific">Serratia fonticola</name>
    <dbReference type="NCBI Taxonomy" id="47917"/>
    <lineage>
        <taxon>Bacteria</taxon>
        <taxon>Pseudomonadati</taxon>
        <taxon>Pseudomonadota</taxon>
        <taxon>Gammaproteobacteria</taxon>
        <taxon>Enterobacterales</taxon>
        <taxon>Yersiniaceae</taxon>
        <taxon>Serratia</taxon>
    </lineage>
</organism>
<comment type="catalytic activity">
    <reaction evidence="4 8">
        <text>holo-[citrate lyase ACP] + acetate + ATP = acetyl-[citrate lyase ACP] + AMP + diphosphate</text>
        <dbReference type="Rhea" id="RHEA:23788"/>
        <dbReference type="Rhea" id="RHEA-COMP:10158"/>
        <dbReference type="Rhea" id="RHEA-COMP:13710"/>
        <dbReference type="ChEBI" id="CHEBI:30089"/>
        <dbReference type="ChEBI" id="CHEBI:30616"/>
        <dbReference type="ChEBI" id="CHEBI:33019"/>
        <dbReference type="ChEBI" id="CHEBI:82683"/>
        <dbReference type="ChEBI" id="CHEBI:137976"/>
        <dbReference type="ChEBI" id="CHEBI:456215"/>
        <dbReference type="EC" id="6.2.1.22"/>
    </reaction>
</comment>
<dbReference type="SUPFAM" id="SSF52374">
    <property type="entry name" value="Nucleotidylyl transferase"/>
    <property type="match status" value="1"/>
</dbReference>
<proteinExistence type="predicted"/>
<dbReference type="NCBIfam" id="TIGR00124">
    <property type="entry name" value="cit_ly_ligase"/>
    <property type="match status" value="1"/>
</dbReference>
<gene>
    <name evidence="10" type="primary">citC_1</name>
    <name evidence="10" type="ORF">NCTC13193_00442</name>
</gene>
<dbReference type="Gene3D" id="3.40.50.620">
    <property type="entry name" value="HUPs"/>
    <property type="match status" value="1"/>
</dbReference>
<keyword evidence="1 8" id="KW-0436">Ligase</keyword>
<protein>
    <recommendedName>
        <fullName evidence="7 8">[Citrate [pro-3S]-lyase] ligase</fullName>
        <ecNumber evidence="6 8">6.2.1.22</ecNumber>
    </recommendedName>
</protein>
<dbReference type="InterPro" id="IPR004821">
    <property type="entry name" value="Cyt_trans-like"/>
</dbReference>